<organism evidence="1 2">
    <name type="scientific">Clostridium rhizosphaerae</name>
    <dbReference type="NCBI Taxonomy" id="2803861"/>
    <lineage>
        <taxon>Bacteria</taxon>
        <taxon>Bacillati</taxon>
        <taxon>Bacillota</taxon>
        <taxon>Clostridia</taxon>
        <taxon>Eubacteriales</taxon>
        <taxon>Clostridiaceae</taxon>
        <taxon>Clostridium</taxon>
    </lineage>
</organism>
<name>A0ABS1THA7_9CLOT</name>
<dbReference type="Proteomes" id="UP000632377">
    <property type="component" value="Unassembled WGS sequence"/>
</dbReference>
<keyword evidence="2" id="KW-1185">Reference proteome</keyword>
<protein>
    <recommendedName>
        <fullName evidence="3">Homing endonuclease LAGLIDADG domain-containing protein</fullName>
    </recommendedName>
</protein>
<evidence type="ECO:0008006" key="3">
    <source>
        <dbReference type="Google" id="ProtNLM"/>
    </source>
</evidence>
<gene>
    <name evidence="1" type="ORF">JK636_20020</name>
</gene>
<evidence type="ECO:0000313" key="2">
    <source>
        <dbReference type="Proteomes" id="UP000632377"/>
    </source>
</evidence>
<evidence type="ECO:0000313" key="1">
    <source>
        <dbReference type="EMBL" id="MBL4938001.1"/>
    </source>
</evidence>
<accession>A0ABS1THA7</accession>
<comment type="caution">
    <text evidence="1">The sequence shown here is derived from an EMBL/GenBank/DDBJ whole genome shotgun (WGS) entry which is preliminary data.</text>
</comment>
<sequence>MKNNLTQVEMNILLVSILGDGNLALYGRSKNAYYREHGCDKQVDYRMRKAMLSKLSYIY</sequence>
<dbReference type="EMBL" id="JAESWC010000018">
    <property type="protein sequence ID" value="MBL4938001.1"/>
    <property type="molecule type" value="Genomic_DNA"/>
</dbReference>
<reference evidence="1 2" key="1">
    <citation type="submission" date="2021-01" db="EMBL/GenBank/DDBJ databases">
        <title>Genome public.</title>
        <authorList>
            <person name="Liu C."/>
            <person name="Sun Q."/>
        </authorList>
    </citation>
    <scope>NUCLEOTIDE SEQUENCE [LARGE SCALE GENOMIC DNA]</scope>
    <source>
        <strain evidence="1 2">YIM B02515</strain>
    </source>
</reference>
<dbReference type="RefSeq" id="WP_202750740.1">
    <property type="nucleotide sequence ID" value="NZ_JAESWC010000018.1"/>
</dbReference>
<proteinExistence type="predicted"/>